<protein>
    <submittedName>
        <fullName evidence="3">Uncharacterized protein</fullName>
    </submittedName>
</protein>
<proteinExistence type="predicted"/>
<keyword evidence="4" id="KW-1185">Reference proteome</keyword>
<organism evidence="3 4">
    <name type="scientific">Phreatobacter cathodiphilus</name>
    <dbReference type="NCBI Taxonomy" id="1868589"/>
    <lineage>
        <taxon>Bacteria</taxon>
        <taxon>Pseudomonadati</taxon>
        <taxon>Pseudomonadota</taxon>
        <taxon>Alphaproteobacteria</taxon>
        <taxon>Hyphomicrobiales</taxon>
        <taxon>Phreatobacteraceae</taxon>
        <taxon>Phreatobacter</taxon>
    </lineage>
</organism>
<feature type="transmembrane region" description="Helical" evidence="2">
    <location>
        <begin position="66"/>
        <end position="84"/>
    </location>
</feature>
<dbReference type="EMBL" id="CP027668">
    <property type="protein sequence ID" value="AVO46076.1"/>
    <property type="molecule type" value="Genomic_DNA"/>
</dbReference>
<feature type="compositionally biased region" description="Basic and acidic residues" evidence="1">
    <location>
        <begin position="9"/>
        <end position="40"/>
    </location>
</feature>
<sequence length="85" mass="8888">MAAQPVTVSRREAHAHDHAHAHVHGGGHDHAHAHSHDHAQAHAHAAPPRPALRVVSALTLSAPGRLLAAGAMAATLWLLALWAMT</sequence>
<gene>
    <name evidence="3" type="ORF">C6569_13905</name>
</gene>
<keyword evidence="2" id="KW-0812">Transmembrane</keyword>
<feature type="region of interest" description="Disordered" evidence="1">
    <location>
        <begin position="1"/>
        <end position="48"/>
    </location>
</feature>
<evidence type="ECO:0000256" key="2">
    <source>
        <dbReference type="SAM" id="Phobius"/>
    </source>
</evidence>
<dbReference type="Proteomes" id="UP000237889">
    <property type="component" value="Chromosome"/>
</dbReference>
<name>A0A2S0NDF7_9HYPH</name>
<dbReference type="AlphaFoldDB" id="A0A2S0NDF7"/>
<evidence type="ECO:0000313" key="4">
    <source>
        <dbReference type="Proteomes" id="UP000237889"/>
    </source>
</evidence>
<evidence type="ECO:0000313" key="3">
    <source>
        <dbReference type="EMBL" id="AVO46076.1"/>
    </source>
</evidence>
<dbReference type="RefSeq" id="WP_106749417.1">
    <property type="nucleotide sequence ID" value="NZ_CP027668.1"/>
</dbReference>
<keyword evidence="2" id="KW-1133">Transmembrane helix</keyword>
<dbReference type="KEGG" id="phr:C6569_13905"/>
<keyword evidence="2" id="KW-0472">Membrane</keyword>
<reference evidence="3 4" key="1">
    <citation type="submission" date="2018-03" db="EMBL/GenBank/DDBJ databases">
        <title>Genome sequencing of Phreatobacter sp.</title>
        <authorList>
            <person name="Kim S.-J."/>
            <person name="Heo J."/>
            <person name="Kwon S.-W."/>
        </authorList>
    </citation>
    <scope>NUCLEOTIDE SEQUENCE [LARGE SCALE GENOMIC DNA]</scope>
    <source>
        <strain evidence="3 4">S-12</strain>
    </source>
</reference>
<accession>A0A2S0NDF7</accession>
<evidence type="ECO:0000256" key="1">
    <source>
        <dbReference type="SAM" id="MobiDB-lite"/>
    </source>
</evidence>